<feature type="compositionally biased region" description="Low complexity" evidence="11">
    <location>
        <begin position="243"/>
        <end position="256"/>
    </location>
</feature>
<dbReference type="EMBL" id="SLXO01000003">
    <property type="protein sequence ID" value="TCP36335.1"/>
    <property type="molecule type" value="Genomic_DNA"/>
</dbReference>
<proteinExistence type="predicted"/>
<gene>
    <name evidence="14" type="ORF">EV659_103225</name>
</gene>
<dbReference type="SUPFAM" id="SSF56925">
    <property type="entry name" value="OMPA-like"/>
    <property type="match status" value="1"/>
</dbReference>
<evidence type="ECO:0000256" key="9">
    <source>
        <dbReference type="ARBA" id="ARBA00023237"/>
    </source>
</evidence>
<keyword evidence="8 10" id="KW-0472">Membrane</keyword>
<sequence length="461" mass="48688">MTSRGALLLSAAALALGPAALAQETEVDRDNGPYIGVIGGVNVQTDETFVGQDSNFLARPNADAGYMIGGVFGREVDLFGQGVRFEAEFSYRDNDLDSLLVSQGAGVLGAGDRNLVSATTKTVSVMGNALYSPDIDFPVQPFVGGGIGVSVVDYDSMRLSSQSQAILDDDQDARFAMQGIAGLESYLTDHLRLQVGYRYHVVPNVRLSLRNAGSVKTDYEAHTAFVGLQWQFGGGTTKPAPKPAAAPVAPNRAPTAVDDRVSGKAGQDIVIAVLGNDRDPDGDRLSITSTGAADHGQVRRNPDGTITYRAPADFEGSDRFTYRIVDSAGEGATGTVRLDIAPADLPPPFLVFFALDSAELSASARDTLAEAVDAYRDYGVASISATGHTDTTGPAWYNDRLAKRRADAVKAALEAMGLDAGEIAVAGRGESELLVPTADGVLEPQNRRVEIELRRTDDAMN</sequence>
<dbReference type="RefSeq" id="WP_165878748.1">
    <property type="nucleotide sequence ID" value="NZ_JACIGF010000003.1"/>
</dbReference>
<evidence type="ECO:0000256" key="10">
    <source>
        <dbReference type="PROSITE-ProRule" id="PRU00473"/>
    </source>
</evidence>
<evidence type="ECO:0000256" key="4">
    <source>
        <dbReference type="ARBA" id="ARBA00022692"/>
    </source>
</evidence>
<dbReference type="Gene3D" id="3.30.1330.60">
    <property type="entry name" value="OmpA-like domain"/>
    <property type="match status" value="1"/>
</dbReference>
<comment type="subcellular location">
    <subcellularLocation>
        <location evidence="1">Cell outer membrane</location>
        <topology evidence="1">Multi-pass membrane protein</topology>
    </subcellularLocation>
</comment>
<keyword evidence="6" id="KW-0406">Ion transport</keyword>
<dbReference type="Pfam" id="PF17963">
    <property type="entry name" value="Big_9"/>
    <property type="match status" value="1"/>
</dbReference>
<dbReference type="InterPro" id="IPR050330">
    <property type="entry name" value="Bact_OuterMem_StrucFunc"/>
</dbReference>
<organism evidence="14 15">
    <name type="scientific">Rhodothalassium salexigens DSM 2132</name>
    <dbReference type="NCBI Taxonomy" id="1188247"/>
    <lineage>
        <taxon>Bacteria</taxon>
        <taxon>Pseudomonadati</taxon>
        <taxon>Pseudomonadota</taxon>
        <taxon>Alphaproteobacteria</taxon>
        <taxon>Rhodothalassiales</taxon>
        <taxon>Rhodothalassiaceae</taxon>
        <taxon>Rhodothalassium</taxon>
    </lineage>
</organism>
<dbReference type="Gene3D" id="2.60.40.3440">
    <property type="match status" value="1"/>
</dbReference>
<dbReference type="InterPro" id="IPR027385">
    <property type="entry name" value="Beta-barrel_OMP"/>
</dbReference>
<feature type="region of interest" description="Disordered" evidence="11">
    <location>
        <begin position="237"/>
        <end position="260"/>
    </location>
</feature>
<dbReference type="Gene3D" id="2.40.160.20">
    <property type="match status" value="1"/>
</dbReference>
<dbReference type="CDD" id="cd07185">
    <property type="entry name" value="OmpA_C-like"/>
    <property type="match status" value="1"/>
</dbReference>
<evidence type="ECO:0000256" key="7">
    <source>
        <dbReference type="ARBA" id="ARBA00023114"/>
    </source>
</evidence>
<reference evidence="14 15" key="1">
    <citation type="submission" date="2019-03" db="EMBL/GenBank/DDBJ databases">
        <title>Genomic Encyclopedia of Type Strains, Phase IV (KMG-IV): sequencing the most valuable type-strain genomes for metagenomic binning, comparative biology and taxonomic classification.</title>
        <authorList>
            <person name="Goeker M."/>
        </authorList>
    </citation>
    <scope>NUCLEOTIDE SEQUENCE [LARGE SCALE GENOMIC DNA]</scope>
    <source>
        <strain evidence="14 15">DSM 2132</strain>
    </source>
</reference>
<dbReference type="InterPro" id="IPR006665">
    <property type="entry name" value="OmpA-like"/>
</dbReference>
<evidence type="ECO:0000313" key="15">
    <source>
        <dbReference type="Proteomes" id="UP000295399"/>
    </source>
</evidence>
<evidence type="ECO:0000259" key="13">
    <source>
        <dbReference type="PROSITE" id="PS51123"/>
    </source>
</evidence>
<dbReference type="InterPro" id="IPR011250">
    <property type="entry name" value="OMP/PagP_B-barrel"/>
</dbReference>
<evidence type="ECO:0000256" key="8">
    <source>
        <dbReference type="ARBA" id="ARBA00023136"/>
    </source>
</evidence>
<name>A0A4R2PQG3_RHOSA</name>
<evidence type="ECO:0000256" key="3">
    <source>
        <dbReference type="ARBA" id="ARBA00022452"/>
    </source>
</evidence>
<feature type="signal peptide" evidence="12">
    <location>
        <begin position="1"/>
        <end position="22"/>
    </location>
</feature>
<evidence type="ECO:0000256" key="2">
    <source>
        <dbReference type="ARBA" id="ARBA00022448"/>
    </source>
</evidence>
<evidence type="ECO:0000256" key="1">
    <source>
        <dbReference type="ARBA" id="ARBA00004571"/>
    </source>
</evidence>
<keyword evidence="5 12" id="KW-0732">Signal</keyword>
<evidence type="ECO:0000256" key="6">
    <source>
        <dbReference type="ARBA" id="ARBA00023065"/>
    </source>
</evidence>
<keyword evidence="3" id="KW-1134">Transmembrane beta strand</keyword>
<protein>
    <submittedName>
        <fullName evidence="14">OmpA family protein</fullName>
    </submittedName>
</protein>
<dbReference type="GO" id="GO:0006811">
    <property type="term" value="P:monoatomic ion transport"/>
    <property type="evidence" value="ECO:0007669"/>
    <property type="project" value="UniProtKB-KW"/>
</dbReference>
<dbReference type="Proteomes" id="UP000295399">
    <property type="component" value="Unassembled WGS sequence"/>
</dbReference>
<dbReference type="PANTHER" id="PTHR30329:SF21">
    <property type="entry name" value="LIPOPROTEIN YIAD-RELATED"/>
    <property type="match status" value="1"/>
</dbReference>
<dbReference type="InterPro" id="IPR006664">
    <property type="entry name" value="OMP_bac"/>
</dbReference>
<dbReference type="GO" id="GO:0046930">
    <property type="term" value="C:pore complex"/>
    <property type="evidence" value="ECO:0007669"/>
    <property type="project" value="UniProtKB-KW"/>
</dbReference>
<dbReference type="AlphaFoldDB" id="A0A4R2PQG3"/>
<keyword evidence="4" id="KW-0812">Transmembrane</keyword>
<keyword evidence="15" id="KW-1185">Reference proteome</keyword>
<keyword evidence="2" id="KW-0813">Transport</keyword>
<keyword evidence="9" id="KW-0998">Cell outer membrane</keyword>
<feature type="chain" id="PRO_5020807904" evidence="12">
    <location>
        <begin position="23"/>
        <end position="461"/>
    </location>
</feature>
<dbReference type="GO" id="GO:0015288">
    <property type="term" value="F:porin activity"/>
    <property type="evidence" value="ECO:0007669"/>
    <property type="project" value="UniProtKB-KW"/>
</dbReference>
<dbReference type="PRINTS" id="PR01021">
    <property type="entry name" value="OMPADOMAIN"/>
</dbReference>
<dbReference type="Pfam" id="PF00691">
    <property type="entry name" value="OmpA"/>
    <property type="match status" value="1"/>
</dbReference>
<keyword evidence="7" id="KW-0626">Porin</keyword>
<evidence type="ECO:0000256" key="12">
    <source>
        <dbReference type="SAM" id="SignalP"/>
    </source>
</evidence>
<dbReference type="Pfam" id="PF13505">
    <property type="entry name" value="OMP_b-brl"/>
    <property type="match status" value="1"/>
</dbReference>
<evidence type="ECO:0000256" key="11">
    <source>
        <dbReference type="SAM" id="MobiDB-lite"/>
    </source>
</evidence>
<dbReference type="InterPro" id="IPR036737">
    <property type="entry name" value="OmpA-like_sf"/>
</dbReference>
<dbReference type="PANTHER" id="PTHR30329">
    <property type="entry name" value="STATOR ELEMENT OF FLAGELLAR MOTOR COMPLEX"/>
    <property type="match status" value="1"/>
</dbReference>
<evidence type="ECO:0000256" key="5">
    <source>
        <dbReference type="ARBA" id="ARBA00022729"/>
    </source>
</evidence>
<feature type="domain" description="OmpA-like" evidence="13">
    <location>
        <begin position="340"/>
        <end position="457"/>
    </location>
</feature>
<dbReference type="PROSITE" id="PS51123">
    <property type="entry name" value="OMPA_2"/>
    <property type="match status" value="1"/>
</dbReference>
<dbReference type="InParanoid" id="A0A4R2PQG3"/>
<comment type="caution">
    <text evidence="14">The sequence shown here is derived from an EMBL/GenBank/DDBJ whole genome shotgun (WGS) entry which is preliminary data.</text>
</comment>
<dbReference type="GO" id="GO:0009279">
    <property type="term" value="C:cell outer membrane"/>
    <property type="evidence" value="ECO:0007669"/>
    <property type="project" value="UniProtKB-SubCell"/>
</dbReference>
<evidence type="ECO:0000313" key="14">
    <source>
        <dbReference type="EMBL" id="TCP36335.1"/>
    </source>
</evidence>
<accession>A0A4R2PQG3</accession>
<dbReference type="SUPFAM" id="SSF103088">
    <property type="entry name" value="OmpA-like"/>
    <property type="match status" value="1"/>
</dbReference>